<proteinExistence type="predicted"/>
<feature type="region of interest" description="Disordered" evidence="4">
    <location>
        <begin position="226"/>
        <end position="272"/>
    </location>
</feature>
<dbReference type="eggNOG" id="KOG2591">
    <property type="taxonomic scope" value="Eukaryota"/>
</dbReference>
<protein>
    <recommendedName>
        <fullName evidence="5">HTH La-type RNA-binding domain-containing protein</fullName>
    </recommendedName>
</protein>
<feature type="region of interest" description="Disordered" evidence="4">
    <location>
        <begin position="1"/>
        <end position="31"/>
    </location>
</feature>
<dbReference type="AlphaFoldDB" id="A0A0D2X2S4"/>
<dbReference type="GO" id="GO:0010494">
    <property type="term" value="C:cytoplasmic stress granule"/>
    <property type="evidence" value="ECO:0007669"/>
    <property type="project" value="TreeGrafter"/>
</dbReference>
<dbReference type="Pfam" id="PF26088">
    <property type="entry name" value="RRM_LARP4"/>
    <property type="match status" value="1"/>
</dbReference>
<dbReference type="InterPro" id="IPR036390">
    <property type="entry name" value="WH_DNA-bd_sf"/>
</dbReference>
<reference evidence="7" key="1">
    <citation type="submission" date="2011-02" db="EMBL/GenBank/DDBJ databases">
        <title>The Genome Sequence of Capsaspora owczarzaki ATCC 30864.</title>
        <authorList>
            <person name="Russ C."/>
            <person name="Cuomo C."/>
            <person name="Burger G."/>
            <person name="Gray M.W."/>
            <person name="Holland P.W.H."/>
            <person name="King N."/>
            <person name="Lang F.B.F."/>
            <person name="Roger A.J."/>
            <person name="Ruiz-Trillo I."/>
            <person name="Young S.K."/>
            <person name="Zeng Q."/>
            <person name="Gargeya S."/>
            <person name="Alvarado L."/>
            <person name="Berlin A."/>
            <person name="Chapman S.B."/>
            <person name="Chen Z."/>
            <person name="Freedman E."/>
            <person name="Gellesch M."/>
            <person name="Goldberg J."/>
            <person name="Griggs A."/>
            <person name="Gujja S."/>
            <person name="Heilman E."/>
            <person name="Heiman D."/>
            <person name="Howarth C."/>
            <person name="Mehta T."/>
            <person name="Neiman D."/>
            <person name="Pearson M."/>
            <person name="Roberts A."/>
            <person name="Saif S."/>
            <person name="Shea T."/>
            <person name="Shenoy N."/>
            <person name="Sisk P."/>
            <person name="Stolte C."/>
            <person name="Sykes S."/>
            <person name="White J."/>
            <person name="Yandava C."/>
            <person name="Haas B."/>
            <person name="Nusbaum C."/>
            <person name="Birren B."/>
        </authorList>
    </citation>
    <scope>NUCLEOTIDE SEQUENCE</scope>
    <source>
        <strain evidence="7">ATCC 30864</strain>
    </source>
</reference>
<organism evidence="6 7">
    <name type="scientific">Capsaspora owczarzaki (strain ATCC 30864)</name>
    <dbReference type="NCBI Taxonomy" id="595528"/>
    <lineage>
        <taxon>Eukaryota</taxon>
        <taxon>Filasterea</taxon>
        <taxon>Capsaspora</taxon>
    </lineage>
</organism>
<dbReference type="PANTHER" id="PTHR22792:SF131">
    <property type="entry name" value="LA-RELATED PROTEIN LARP4B"/>
    <property type="match status" value="1"/>
</dbReference>
<feature type="compositionally biased region" description="Low complexity" evidence="4">
    <location>
        <begin position="337"/>
        <end position="376"/>
    </location>
</feature>
<feature type="region of interest" description="Disordered" evidence="4">
    <location>
        <begin position="588"/>
        <end position="612"/>
    </location>
</feature>
<keyword evidence="2 3" id="KW-0694">RNA-binding</keyword>
<dbReference type="GO" id="GO:0003730">
    <property type="term" value="F:mRNA 3'-UTR binding"/>
    <property type="evidence" value="ECO:0007669"/>
    <property type="project" value="TreeGrafter"/>
</dbReference>
<evidence type="ECO:0000256" key="3">
    <source>
        <dbReference type="PROSITE-ProRule" id="PRU00332"/>
    </source>
</evidence>
<evidence type="ECO:0000256" key="1">
    <source>
        <dbReference type="ARBA" id="ARBA00022553"/>
    </source>
</evidence>
<dbReference type="GO" id="GO:0045727">
    <property type="term" value="P:positive regulation of translation"/>
    <property type="evidence" value="ECO:0007669"/>
    <property type="project" value="TreeGrafter"/>
</dbReference>
<dbReference type="RefSeq" id="XP_004363639.2">
    <property type="nucleotide sequence ID" value="XM_004363582.2"/>
</dbReference>
<evidence type="ECO:0000256" key="4">
    <source>
        <dbReference type="SAM" id="MobiDB-lite"/>
    </source>
</evidence>
<feature type="compositionally biased region" description="Low complexity" evidence="4">
    <location>
        <begin position="510"/>
        <end position="522"/>
    </location>
</feature>
<dbReference type="STRING" id="595528.A0A0D2X2S4"/>
<dbReference type="Proteomes" id="UP000008743">
    <property type="component" value="Unassembled WGS sequence"/>
</dbReference>
<feature type="compositionally biased region" description="Low complexity" evidence="4">
    <location>
        <begin position="588"/>
        <end position="609"/>
    </location>
</feature>
<dbReference type="Pfam" id="PF05383">
    <property type="entry name" value="La"/>
    <property type="match status" value="1"/>
</dbReference>
<evidence type="ECO:0000256" key="2">
    <source>
        <dbReference type="ARBA" id="ARBA00022884"/>
    </source>
</evidence>
<feature type="compositionally biased region" description="Low complexity" evidence="4">
    <location>
        <begin position="658"/>
        <end position="680"/>
    </location>
</feature>
<evidence type="ECO:0000259" key="5">
    <source>
        <dbReference type="PROSITE" id="PS50961"/>
    </source>
</evidence>
<accession>A0A0D2X2S4</accession>
<dbReference type="InterPro" id="IPR036388">
    <property type="entry name" value="WH-like_DNA-bd_sf"/>
</dbReference>
<dbReference type="OrthoDB" id="10046764at2759"/>
<dbReference type="InParanoid" id="A0A0D2X2S4"/>
<evidence type="ECO:0000313" key="7">
    <source>
        <dbReference type="Proteomes" id="UP000008743"/>
    </source>
</evidence>
<feature type="compositionally biased region" description="Low complexity" evidence="4">
    <location>
        <begin position="460"/>
        <end position="471"/>
    </location>
</feature>
<feature type="domain" description="HTH La-type RNA-binding" evidence="5">
    <location>
        <begin position="31"/>
        <end position="120"/>
    </location>
</feature>
<feature type="region of interest" description="Disordered" evidence="4">
    <location>
        <begin position="658"/>
        <end position="695"/>
    </location>
</feature>
<dbReference type="InterPro" id="IPR006630">
    <property type="entry name" value="La_HTH"/>
</dbReference>
<sequence>MTQTQTQDAHASNPSQTMSNEASPSSSPIARNGEDELRQALTRQLEHYFRLEHLAQDAYLVAQMSADHYVAIRVLASFPSIQQLTTDIALITDVLRASPLVEVDAAGERARPVEMHTQHRNTIILRDIDASTPADTIRAEVFDTLPTSLPRPVSIRADVQNTWFVTFDASEDQVRDVHLALVGKTFQGNPVRARVKSENIVRTSGPARGAAAAGFAADGVVTLPGTASSQSSGSFVPQPQFFQQPQQQQPQQMYQQQQQQQQPQQQQQHQHQLHLMQPGVSYGYFDMTSGVGGYNPWAVNSGQGFYYDPQQQQSFGSFNPAQQQQQHQQQHHHHQQHQPQQQQHQQQHQRQAFAHPNQQQQHQQQQQYFYSDQPQQHSRNFRHNKHHSHHQQQSHAQQIQPSLLGQPDGVSAVRQHPSSSGKPGTHNNNNGTHKLANGASTAQAHDPSLQQHQHQHQQQHPHQSQQPHQQQENGRRRSASASGSSAALPSAVGGTNGKPRRKASEDSARARGQASGGAAKQSPVASSAPKPTLQLGAANFPPLPSSASRKNSELSASSSTSSSEPSRPSSVGPSVALADVVKGAPVSVSVSAASSSSAASASETPASVPDHVAPAVNRASPVVEAAPSVPVAAAAAPVVESEPIKSKTFSYASAAKAPATAPAATAASQSPPSTGTSSSADARRSRTDASLQKSH</sequence>
<feature type="compositionally biased region" description="Basic residues" evidence="4">
    <location>
        <begin position="379"/>
        <end position="392"/>
    </location>
</feature>
<dbReference type="PROSITE" id="PS50961">
    <property type="entry name" value="HTH_LA"/>
    <property type="match status" value="1"/>
</dbReference>
<dbReference type="SMART" id="SM00715">
    <property type="entry name" value="LA"/>
    <property type="match status" value="1"/>
</dbReference>
<feature type="compositionally biased region" description="Low complexity" evidence="4">
    <location>
        <begin position="553"/>
        <end position="574"/>
    </location>
</feature>
<name>A0A0D2X2S4_CAPO3</name>
<dbReference type="InterPro" id="IPR058699">
    <property type="entry name" value="RRM_LARP4/4B"/>
</dbReference>
<feature type="region of interest" description="Disordered" evidence="4">
    <location>
        <begin position="308"/>
        <end position="574"/>
    </location>
</feature>
<feature type="compositionally biased region" description="Polar residues" evidence="4">
    <location>
        <begin position="226"/>
        <end position="235"/>
    </location>
</feature>
<dbReference type="PANTHER" id="PTHR22792">
    <property type="entry name" value="LUPUS LA PROTEIN-RELATED"/>
    <property type="match status" value="1"/>
</dbReference>
<dbReference type="Gene3D" id="1.10.10.10">
    <property type="entry name" value="Winged helix-like DNA-binding domain superfamily/Winged helix DNA-binding domain"/>
    <property type="match status" value="1"/>
</dbReference>
<dbReference type="InterPro" id="IPR045180">
    <property type="entry name" value="La_dom_prot"/>
</dbReference>
<feature type="compositionally biased region" description="Polar residues" evidence="4">
    <location>
        <begin position="1"/>
        <end position="29"/>
    </location>
</feature>
<feature type="compositionally biased region" description="Polar residues" evidence="4">
    <location>
        <begin position="416"/>
        <end position="443"/>
    </location>
</feature>
<dbReference type="GO" id="GO:0005829">
    <property type="term" value="C:cytosol"/>
    <property type="evidence" value="ECO:0007669"/>
    <property type="project" value="TreeGrafter"/>
</dbReference>
<gene>
    <name evidence="6" type="ORF">CAOG_003911</name>
</gene>
<feature type="compositionally biased region" description="Low complexity" evidence="4">
    <location>
        <begin position="479"/>
        <end position="493"/>
    </location>
</feature>
<evidence type="ECO:0000313" key="6">
    <source>
        <dbReference type="EMBL" id="KJE93064.1"/>
    </source>
</evidence>
<dbReference type="EMBL" id="KE346364">
    <property type="protein sequence ID" value="KJE93064.1"/>
    <property type="molecule type" value="Genomic_DNA"/>
</dbReference>
<dbReference type="SUPFAM" id="SSF46785">
    <property type="entry name" value="Winged helix' DNA-binding domain"/>
    <property type="match status" value="1"/>
</dbReference>
<feature type="compositionally biased region" description="Polar residues" evidence="4">
    <location>
        <begin position="308"/>
        <end position="321"/>
    </location>
</feature>
<keyword evidence="1" id="KW-0597">Phosphoprotein</keyword>
<keyword evidence="7" id="KW-1185">Reference proteome</keyword>
<feature type="compositionally biased region" description="Low complexity" evidence="4">
    <location>
        <begin position="237"/>
        <end position="272"/>
    </location>
</feature>